<reference evidence="11 12" key="1">
    <citation type="submission" date="2021-03" db="EMBL/GenBank/DDBJ databases">
        <title>Antimicrobial resistance genes in bacteria isolated from Japanese honey, and their potential for conferring macrolide and lincosamide resistance in the American foulbrood pathogen Paenibacillus larvae.</title>
        <authorList>
            <person name="Okamoto M."/>
            <person name="Kumagai M."/>
            <person name="Kanamori H."/>
            <person name="Takamatsu D."/>
        </authorList>
    </citation>
    <scope>NUCLEOTIDE SEQUENCE [LARGE SCALE GENOMIC DNA]</scope>
    <source>
        <strain evidence="11 12">J15TS10</strain>
    </source>
</reference>
<proteinExistence type="predicted"/>
<dbReference type="InterPro" id="IPR003594">
    <property type="entry name" value="HATPase_dom"/>
</dbReference>
<accession>A0ABQ4MPF6</accession>
<evidence type="ECO:0000256" key="6">
    <source>
        <dbReference type="ARBA" id="ARBA00022741"/>
    </source>
</evidence>
<protein>
    <recommendedName>
        <fullName evidence="3">histidine kinase</fullName>
        <ecNumber evidence="3">2.7.13.3</ecNumber>
    </recommendedName>
</protein>
<dbReference type="EMBL" id="BOSM01000002">
    <property type="protein sequence ID" value="GIP57833.1"/>
    <property type="molecule type" value="Genomic_DNA"/>
</dbReference>
<feature type="domain" description="Histidine kinase" evidence="10">
    <location>
        <begin position="1"/>
        <end position="150"/>
    </location>
</feature>
<comment type="catalytic activity">
    <reaction evidence="1">
        <text>ATP + protein L-histidine = ADP + protein N-phospho-L-histidine.</text>
        <dbReference type="EC" id="2.7.13.3"/>
    </reaction>
</comment>
<dbReference type="PANTHER" id="PTHR45453">
    <property type="entry name" value="PHOSPHATE REGULON SENSOR PROTEIN PHOR"/>
    <property type="match status" value="1"/>
</dbReference>
<evidence type="ECO:0000256" key="3">
    <source>
        <dbReference type="ARBA" id="ARBA00012438"/>
    </source>
</evidence>
<evidence type="ECO:0000313" key="11">
    <source>
        <dbReference type="EMBL" id="GIP57833.1"/>
    </source>
</evidence>
<comment type="caution">
    <text evidence="11">The sequence shown here is derived from an EMBL/GenBank/DDBJ whole genome shotgun (WGS) entry which is preliminary data.</text>
</comment>
<dbReference type="PANTHER" id="PTHR45453:SF1">
    <property type="entry name" value="PHOSPHATE REGULON SENSOR PROTEIN PHOR"/>
    <property type="match status" value="1"/>
</dbReference>
<dbReference type="InterPro" id="IPR005467">
    <property type="entry name" value="His_kinase_dom"/>
</dbReference>
<evidence type="ECO:0000256" key="7">
    <source>
        <dbReference type="ARBA" id="ARBA00022777"/>
    </source>
</evidence>
<dbReference type="InterPro" id="IPR004358">
    <property type="entry name" value="Sig_transdc_His_kin-like_C"/>
</dbReference>
<gene>
    <name evidence="11" type="ORF">J15TS10_16470</name>
</gene>
<sequence>MFEYTRLTSIETRLDLKKIDVFQLLNQLLFEFEPIAQENGIHIVKEIGNSPVVILIDSEKIARAIDNLLMNALKYSVKPGTVRILMNSNHKQINIEIENEAISLTQEQQNKLFDRYYKVDYSRSSEGIQTGAGLGLSIARNIVEELGPWP</sequence>
<keyword evidence="12" id="KW-1185">Reference proteome</keyword>
<keyword evidence="7" id="KW-0418">Kinase</keyword>
<evidence type="ECO:0000256" key="8">
    <source>
        <dbReference type="ARBA" id="ARBA00022840"/>
    </source>
</evidence>
<organism evidence="11 12">
    <name type="scientific">Paenibacillus woosongensis</name>
    <dbReference type="NCBI Taxonomy" id="307580"/>
    <lineage>
        <taxon>Bacteria</taxon>
        <taxon>Bacillati</taxon>
        <taxon>Bacillota</taxon>
        <taxon>Bacilli</taxon>
        <taxon>Bacillales</taxon>
        <taxon>Paenibacillaceae</taxon>
        <taxon>Paenibacillus</taxon>
    </lineage>
</organism>
<dbReference type="Proteomes" id="UP000681290">
    <property type="component" value="Unassembled WGS sequence"/>
</dbReference>
<evidence type="ECO:0000256" key="2">
    <source>
        <dbReference type="ARBA" id="ARBA00004370"/>
    </source>
</evidence>
<evidence type="ECO:0000259" key="10">
    <source>
        <dbReference type="PROSITE" id="PS50109"/>
    </source>
</evidence>
<dbReference type="InterPro" id="IPR036890">
    <property type="entry name" value="HATPase_C_sf"/>
</dbReference>
<dbReference type="InterPro" id="IPR050351">
    <property type="entry name" value="BphY/WalK/GraS-like"/>
</dbReference>
<keyword evidence="9" id="KW-0902">Two-component regulatory system</keyword>
<evidence type="ECO:0000256" key="1">
    <source>
        <dbReference type="ARBA" id="ARBA00000085"/>
    </source>
</evidence>
<dbReference type="PRINTS" id="PR00344">
    <property type="entry name" value="BCTRLSENSOR"/>
</dbReference>
<evidence type="ECO:0000256" key="4">
    <source>
        <dbReference type="ARBA" id="ARBA00022553"/>
    </source>
</evidence>
<dbReference type="EC" id="2.7.13.3" evidence="3"/>
<evidence type="ECO:0000256" key="9">
    <source>
        <dbReference type="ARBA" id="ARBA00023012"/>
    </source>
</evidence>
<dbReference type="SUPFAM" id="SSF55874">
    <property type="entry name" value="ATPase domain of HSP90 chaperone/DNA topoisomerase II/histidine kinase"/>
    <property type="match status" value="1"/>
</dbReference>
<keyword evidence="6" id="KW-0547">Nucleotide-binding</keyword>
<evidence type="ECO:0000313" key="12">
    <source>
        <dbReference type="Proteomes" id="UP000681290"/>
    </source>
</evidence>
<keyword evidence="4" id="KW-0597">Phosphoprotein</keyword>
<evidence type="ECO:0000256" key="5">
    <source>
        <dbReference type="ARBA" id="ARBA00022679"/>
    </source>
</evidence>
<dbReference type="PROSITE" id="PS50109">
    <property type="entry name" value="HIS_KIN"/>
    <property type="match status" value="1"/>
</dbReference>
<dbReference type="SMART" id="SM00387">
    <property type="entry name" value="HATPase_c"/>
    <property type="match status" value="1"/>
</dbReference>
<dbReference type="Gene3D" id="3.30.565.10">
    <property type="entry name" value="Histidine kinase-like ATPase, C-terminal domain"/>
    <property type="match status" value="1"/>
</dbReference>
<name>A0ABQ4MPF6_9BACL</name>
<keyword evidence="5" id="KW-0808">Transferase</keyword>
<comment type="subcellular location">
    <subcellularLocation>
        <location evidence="2">Membrane</location>
    </subcellularLocation>
</comment>
<keyword evidence="8" id="KW-0067">ATP-binding</keyword>
<dbReference type="Pfam" id="PF02518">
    <property type="entry name" value="HATPase_c"/>
    <property type="match status" value="1"/>
</dbReference>